<feature type="domain" description="BZIP" evidence="5">
    <location>
        <begin position="377"/>
        <end position="440"/>
    </location>
</feature>
<keyword evidence="3" id="KW-0175">Coiled coil</keyword>
<keyword evidence="7" id="KW-1185">Reference proteome</keyword>
<dbReference type="Gene3D" id="1.20.5.170">
    <property type="match status" value="1"/>
</dbReference>
<gene>
    <name evidence="6" type="ORF">EMPS_01663</name>
</gene>
<dbReference type="InterPro" id="IPR004827">
    <property type="entry name" value="bZIP"/>
</dbReference>
<dbReference type="PANTHER" id="PTHR40621">
    <property type="entry name" value="TRANSCRIPTION FACTOR KAPC-RELATED"/>
    <property type="match status" value="1"/>
</dbReference>
<dbReference type="OrthoDB" id="5571888at2759"/>
<dbReference type="PROSITE" id="PS00036">
    <property type="entry name" value="BZIP_BASIC"/>
    <property type="match status" value="1"/>
</dbReference>
<evidence type="ECO:0000256" key="4">
    <source>
        <dbReference type="SAM" id="MobiDB-lite"/>
    </source>
</evidence>
<feature type="compositionally biased region" description="Low complexity" evidence="4">
    <location>
        <begin position="247"/>
        <end position="267"/>
    </location>
</feature>
<dbReference type="PROSITE" id="PS50217">
    <property type="entry name" value="BZIP"/>
    <property type="match status" value="1"/>
</dbReference>
<evidence type="ECO:0000259" key="5">
    <source>
        <dbReference type="PROSITE" id="PS50217"/>
    </source>
</evidence>
<dbReference type="AlphaFoldDB" id="A0A9P3H3Z9"/>
<dbReference type="CDD" id="cd14810">
    <property type="entry name" value="bZIP_u1"/>
    <property type="match status" value="1"/>
</dbReference>
<dbReference type="SUPFAM" id="SSF57959">
    <property type="entry name" value="Leucine zipper domain"/>
    <property type="match status" value="1"/>
</dbReference>
<reference evidence="6" key="1">
    <citation type="submission" date="2021-11" db="EMBL/GenBank/DDBJ databases">
        <authorList>
            <person name="Herlambang A."/>
            <person name="Guo Y."/>
            <person name="Takashima Y."/>
            <person name="Nishizawa T."/>
        </authorList>
    </citation>
    <scope>NUCLEOTIDE SEQUENCE</scope>
    <source>
        <strain evidence="6">E1425</strain>
    </source>
</reference>
<organism evidence="6 7">
    <name type="scientific">Entomortierella parvispora</name>
    <dbReference type="NCBI Taxonomy" id="205924"/>
    <lineage>
        <taxon>Eukaryota</taxon>
        <taxon>Fungi</taxon>
        <taxon>Fungi incertae sedis</taxon>
        <taxon>Mucoromycota</taxon>
        <taxon>Mortierellomycotina</taxon>
        <taxon>Mortierellomycetes</taxon>
        <taxon>Mortierellales</taxon>
        <taxon>Mortierellaceae</taxon>
        <taxon>Entomortierella</taxon>
    </lineage>
</organism>
<dbReference type="InterPro" id="IPR046347">
    <property type="entry name" value="bZIP_sf"/>
</dbReference>
<accession>A0A9P3H3Z9</accession>
<evidence type="ECO:0000313" key="6">
    <source>
        <dbReference type="EMBL" id="GJJ69317.1"/>
    </source>
</evidence>
<name>A0A9P3H3Z9_9FUNG</name>
<sequence>MTDSNNPLFGDFLELDLLGSSDTNNDLFSYFFSEDMTSSAGASATDLASLGSFESLDSIDTSISPASSEPATTPVSISPLDANVQIKQEQHDIQVLLAHNLQQQEQLRQQQQLLQEQQQKLQPQADIKAIDEPCGSPLLTLVNSPTTATIVPDVVGAIASVATTAASSSSTTTSTATAATTPINSSISTAATATAQIAVLIDSSKAAAAKSTTSTKRPSPEPTSAARKQAKTERASSPKKTERAASPKKTTSTPAAAPEPEPTLATLTSPANTTLSAATLQFLLQQQMQAPMVSHLFTGKLTREEIEDTLARLLESTKHLIAPPPESETIKEEDASDEEMEDAENGEETQEGKTHGLKTQPGIKTDDIPSSTDLKKMTSKERRQLRNKISARNFRVRRKEYIGTLEGQVEQHKTEARHLREAVTYVQEENRRLKEELESMKLQLAQSTIANASANTSTPQMTEAATALSSENQSLLASILTRSALNANGKSNLTLSMPARPQSPILTPNFHKDVPNSSSLSGSSWKDKNPVFVHTTLVPELRFGEQFQFGPKASHSKDDDMWDRPWLNVERTPKELKLEERNPLLMQGVVYELMQTFLGASMDLFKFSEDQGRLSSAHKETPATVQDYEGDKRVGEALEWEMQQDLWAQVEAQKVLSSQRRSETPFELSGDVEGDAGLAQLLFSLNLGSSESSSPSEDANMTEWLYESMMARLVDLDLQSSQDKQTFLPFSEVHFA</sequence>
<feature type="compositionally biased region" description="Basic and acidic residues" evidence="4">
    <location>
        <begin position="230"/>
        <end position="245"/>
    </location>
</feature>
<evidence type="ECO:0000313" key="7">
    <source>
        <dbReference type="Proteomes" id="UP000827284"/>
    </source>
</evidence>
<dbReference type="GO" id="GO:0000976">
    <property type="term" value="F:transcription cis-regulatory region binding"/>
    <property type="evidence" value="ECO:0007669"/>
    <property type="project" value="InterPro"/>
</dbReference>
<protein>
    <submittedName>
        <fullName evidence="6">BZIP-type transcription factor MBZ1</fullName>
    </submittedName>
</protein>
<dbReference type="Proteomes" id="UP000827284">
    <property type="component" value="Unassembled WGS sequence"/>
</dbReference>
<feature type="compositionally biased region" description="Low complexity" evidence="4">
    <location>
        <begin position="207"/>
        <end position="216"/>
    </location>
</feature>
<evidence type="ECO:0000256" key="3">
    <source>
        <dbReference type="SAM" id="Coils"/>
    </source>
</evidence>
<dbReference type="InterPro" id="IPR050936">
    <property type="entry name" value="AP-1-like"/>
</dbReference>
<feature type="compositionally biased region" description="Basic and acidic residues" evidence="4">
    <location>
        <begin position="373"/>
        <end position="384"/>
    </location>
</feature>
<keyword evidence="2" id="KW-0539">Nucleus</keyword>
<feature type="region of interest" description="Disordered" evidence="4">
    <location>
        <begin position="324"/>
        <end position="385"/>
    </location>
</feature>
<dbReference type="SMART" id="SM00338">
    <property type="entry name" value="BRLZ"/>
    <property type="match status" value="1"/>
</dbReference>
<proteinExistence type="predicted"/>
<feature type="region of interest" description="Disordered" evidence="4">
    <location>
        <begin position="207"/>
        <end position="267"/>
    </location>
</feature>
<dbReference type="EMBL" id="BQFW01000002">
    <property type="protein sequence ID" value="GJJ69317.1"/>
    <property type="molecule type" value="Genomic_DNA"/>
</dbReference>
<feature type="compositionally biased region" description="Acidic residues" evidence="4">
    <location>
        <begin position="334"/>
        <end position="349"/>
    </location>
</feature>
<comment type="caution">
    <text evidence="6">The sequence shown here is derived from an EMBL/GenBank/DDBJ whole genome shotgun (WGS) entry which is preliminary data.</text>
</comment>
<feature type="coiled-coil region" evidence="3">
    <location>
        <begin position="402"/>
        <end position="450"/>
    </location>
</feature>
<dbReference type="GO" id="GO:0001228">
    <property type="term" value="F:DNA-binding transcription activator activity, RNA polymerase II-specific"/>
    <property type="evidence" value="ECO:0007669"/>
    <property type="project" value="TreeGrafter"/>
</dbReference>
<evidence type="ECO:0000256" key="2">
    <source>
        <dbReference type="ARBA" id="ARBA00023242"/>
    </source>
</evidence>
<dbReference type="GO" id="GO:0090575">
    <property type="term" value="C:RNA polymerase II transcription regulator complex"/>
    <property type="evidence" value="ECO:0007669"/>
    <property type="project" value="TreeGrafter"/>
</dbReference>
<dbReference type="Pfam" id="PF00170">
    <property type="entry name" value="bZIP_1"/>
    <property type="match status" value="1"/>
</dbReference>
<comment type="subcellular location">
    <subcellularLocation>
        <location evidence="1">Nucleus</location>
    </subcellularLocation>
</comment>
<reference evidence="6" key="2">
    <citation type="journal article" date="2022" name="Microbiol. Resour. Announc.">
        <title>Whole-Genome Sequence of Entomortierella parvispora E1425, a Mucoromycotan Fungus Associated with Burkholderiaceae-Related Endosymbiotic Bacteria.</title>
        <authorList>
            <person name="Herlambang A."/>
            <person name="Guo Y."/>
            <person name="Takashima Y."/>
            <person name="Narisawa K."/>
            <person name="Ohta H."/>
            <person name="Nishizawa T."/>
        </authorList>
    </citation>
    <scope>NUCLEOTIDE SEQUENCE</scope>
    <source>
        <strain evidence="6">E1425</strain>
    </source>
</reference>
<dbReference type="PANTHER" id="PTHR40621:SF10">
    <property type="entry name" value="BZIP DOMAIN-CONTAINING PROTEIN"/>
    <property type="match status" value="1"/>
</dbReference>
<evidence type="ECO:0000256" key="1">
    <source>
        <dbReference type="ARBA" id="ARBA00004123"/>
    </source>
</evidence>